<dbReference type="PANTHER" id="PTHR43143">
    <property type="entry name" value="METALLOPHOSPHOESTERASE, CALCINEURIN SUPERFAMILY"/>
    <property type="match status" value="1"/>
</dbReference>
<accession>A0A949PMT7</accession>
<dbReference type="Pfam" id="PF00149">
    <property type="entry name" value="Metallophos"/>
    <property type="match status" value="1"/>
</dbReference>
<proteinExistence type="predicted"/>
<keyword evidence="3" id="KW-1185">Reference proteome</keyword>
<dbReference type="Proteomes" id="UP000752297">
    <property type="component" value="Unassembled WGS sequence"/>
</dbReference>
<dbReference type="GO" id="GO:0016787">
    <property type="term" value="F:hydrolase activity"/>
    <property type="evidence" value="ECO:0007669"/>
    <property type="project" value="InterPro"/>
</dbReference>
<comment type="caution">
    <text evidence="2">The sequence shown here is derived from an EMBL/GenBank/DDBJ whole genome shotgun (WGS) entry which is preliminary data.</text>
</comment>
<dbReference type="InterPro" id="IPR004843">
    <property type="entry name" value="Calcineurin-like_PHP"/>
</dbReference>
<evidence type="ECO:0000313" key="2">
    <source>
        <dbReference type="EMBL" id="MBV2143613.1"/>
    </source>
</evidence>
<dbReference type="AlphaFoldDB" id="A0A949PMT7"/>
<evidence type="ECO:0000259" key="1">
    <source>
        <dbReference type="Pfam" id="PF00149"/>
    </source>
</evidence>
<sequence>MVRLIQITDTHLGRGKAHFNENWEPLAAWIAAETADLIIHSGDISVDGADVEDDFLFCRELMGDIAAPMLVIPGNHDVGEPKNPHQPVNAERLARWNRYFGADHWVKDIEDWRLLGFDSMIFSSGLPEEEAQFRWLEKQMAEAAGRRIAWFSHQPLFINSWNDADNGYWSVKVEPRARLHALVEHFDVGLIASGHLHLSHDFTLDDIQFVWCPSAAFVVGPEMQPPLGGEKLLGAVSYMFSGRDVTFERIHLPQLKEMWIDDVVAEVYPPR</sequence>
<protein>
    <submittedName>
        <fullName evidence="2">Metallophosphoesterase</fullName>
    </submittedName>
</protein>
<name>A0A949PMT7_9HYPH</name>
<evidence type="ECO:0000313" key="3">
    <source>
        <dbReference type="Proteomes" id="UP000752297"/>
    </source>
</evidence>
<dbReference type="EMBL" id="JAHRVA010000003">
    <property type="protein sequence ID" value="MBV2143613.1"/>
    <property type="molecule type" value="Genomic_DNA"/>
</dbReference>
<organism evidence="2 3">
    <name type="scientific">Falsochrobactrum tianjinense</name>
    <dbReference type="NCBI Taxonomy" id="2706015"/>
    <lineage>
        <taxon>Bacteria</taxon>
        <taxon>Pseudomonadati</taxon>
        <taxon>Pseudomonadota</taxon>
        <taxon>Alphaproteobacteria</taxon>
        <taxon>Hyphomicrobiales</taxon>
        <taxon>Brucellaceae</taxon>
        <taxon>Falsochrobactrum</taxon>
    </lineage>
</organism>
<reference evidence="2 3" key="1">
    <citation type="submission" date="2021-06" db="EMBL/GenBank/DDBJ databases">
        <title>Falsochrobactrum tianjin sp.nov., a new petroleum-degrading bacteria isolated from oily soils.</title>
        <authorList>
            <person name="Chen G."/>
            <person name="Chen H."/>
            <person name="Tian J."/>
            <person name="Qing J."/>
            <person name="Zhong L."/>
            <person name="Ma W."/>
            <person name="Song Y."/>
            <person name="Cui X."/>
            <person name="Yan B."/>
        </authorList>
    </citation>
    <scope>NUCLEOTIDE SEQUENCE [LARGE SCALE GENOMIC DNA]</scope>
    <source>
        <strain evidence="2 3">TDYN1</strain>
    </source>
</reference>
<dbReference type="InterPro" id="IPR051918">
    <property type="entry name" value="STPP_CPPED1"/>
</dbReference>
<gene>
    <name evidence="2" type="ORF">KUG47_08885</name>
</gene>
<dbReference type="RefSeq" id="WP_217677607.1">
    <property type="nucleotide sequence ID" value="NZ_JAHRVA010000003.1"/>
</dbReference>
<dbReference type="PANTHER" id="PTHR43143:SF1">
    <property type="entry name" value="SERINE_THREONINE-PROTEIN PHOSPHATASE CPPED1"/>
    <property type="match status" value="1"/>
</dbReference>
<feature type="domain" description="Calcineurin-like phosphoesterase" evidence="1">
    <location>
        <begin position="3"/>
        <end position="197"/>
    </location>
</feature>